<dbReference type="Proteomes" id="UP000555836">
    <property type="component" value="Unassembled WGS sequence"/>
</dbReference>
<dbReference type="EMBL" id="JABCLD010001806">
    <property type="protein sequence ID" value="NMU27656.1"/>
    <property type="molecule type" value="Genomic_DNA"/>
</dbReference>
<reference evidence="1" key="4">
    <citation type="submission" date="2019-12" db="EMBL/GenBank/DDBJ databases">
        <authorList>
            <consortium name="NCBI Pathogen Detection Project"/>
        </authorList>
    </citation>
    <scope>NUCLEOTIDE SEQUENCE</scope>
    <source>
        <strain evidence="1">1930</strain>
    </source>
</reference>
<reference evidence="4 11" key="5">
    <citation type="submission" date="2020-04" db="EMBL/GenBank/DDBJ databases">
        <title>Whole-genome sequencing of Vibrio spp. from China reveals different genetic environments of blaCTX-M-14 among diverse lineages.</title>
        <authorList>
            <person name="Zheng Z."/>
            <person name="Ye L."/>
            <person name="Chen S."/>
        </authorList>
    </citation>
    <scope>NUCLEOTIDE SEQUENCE [LARGE SCALE GENOMIC DNA]</scope>
    <source>
        <strain evidence="4 11">Vb0574</strain>
    </source>
</reference>
<dbReference type="Proteomes" id="UP001163036">
    <property type="component" value="Chromosome 2"/>
</dbReference>
<evidence type="ECO:0000313" key="3">
    <source>
        <dbReference type="EMBL" id="MDS1819562.1"/>
    </source>
</evidence>
<dbReference type="RefSeq" id="WP_005477272.1">
    <property type="nucleotide sequence ID" value="NZ_CAMFGX010000001.1"/>
</dbReference>
<evidence type="ECO:0000313" key="4">
    <source>
        <dbReference type="EMBL" id="NMU27656.1"/>
    </source>
</evidence>
<proteinExistence type="predicted"/>
<dbReference type="Proteomes" id="UP000726777">
    <property type="component" value="Unassembled WGS sequence"/>
</dbReference>
<dbReference type="Proteomes" id="UP000856022">
    <property type="component" value="Unassembled WGS sequence"/>
</dbReference>
<dbReference type="EMBL" id="CP097356">
    <property type="protein sequence ID" value="UYV28969.1"/>
    <property type="molecule type" value="Genomic_DNA"/>
</dbReference>
<dbReference type="OrthoDB" id="5816320at2"/>
<reference evidence="5 9" key="1">
    <citation type="journal article" date="2017" name="Appl. Environ. Microbiol.">
        <title>Parallel evolution of two clades of a major Atlantic endemic Vibrio parahaemolyticus pathogen lineage by independent acquisition of related pathogenicity islands.</title>
        <authorList>
            <person name="Xu F."/>
            <person name="Gonzalez-Escalona N."/>
            <person name="Drees K.P."/>
            <person name="Sebra R.P."/>
            <person name="Cooper V.S."/>
            <person name="Jones S.H."/>
            <person name="Whistler C.A."/>
        </authorList>
    </citation>
    <scope>NUCLEOTIDE SEQUENCE [LARGE SCALE GENOMIC DNA]</scope>
    <source>
        <strain evidence="5 9">MAVP-3</strain>
    </source>
</reference>
<dbReference type="Proteomes" id="UP000214596">
    <property type="component" value="Unassembled WGS sequence"/>
</dbReference>
<sequence length="159" mass="17972">MPWIYLRKLILLLFAMVLLPVHVSAAQIDHKAHVPHFSKLQPFVAASVSPNSSVDFSEVSEESSQSPVSEGHASLDSVALFNSQRWTSYLREGLDDEHVDFVGDLTTPFYADAGYAYSLMDINWRHNQSTFYHFTSDHRISGWKETNAMYVALNSQFSA</sequence>
<reference evidence="6 10" key="3">
    <citation type="submission" date="2018-12" db="EMBL/GenBank/DDBJ databases">
        <title>Genomic insights into the evolutionary origins and pathogenicity of five Vibrio parahaemolyticus strains isolated from the shrimp with acute hepatopancreatic necrosis disease (AHPND).</title>
        <authorList>
            <person name="Yang Q."/>
            <person name="Dong X."/>
            <person name="Xie G."/>
            <person name="Fu S."/>
            <person name="Zou P."/>
            <person name="Sun J."/>
            <person name="Wang Y."/>
            <person name="Huang J."/>
        </authorList>
    </citation>
    <scope>NUCLEOTIDE SEQUENCE [LARGE SCALE GENOMIC DNA]</scope>
    <source>
        <strain evidence="6 10">20160303005-1</strain>
    </source>
</reference>
<reference evidence="2" key="6">
    <citation type="submission" date="2020-09" db="EMBL/GenBank/DDBJ databases">
        <title>Genome sequence of Vibrio parahaemolyticus isolates.</title>
        <authorList>
            <person name="Hammerl J.A."/>
            <person name="Strauch E."/>
        </authorList>
    </citation>
    <scope>NUCLEOTIDE SEQUENCE</scope>
    <source>
        <strain evidence="2">17-VB00146</strain>
    </source>
</reference>
<dbReference type="STRING" id="670.ACZ92_21935"/>
<dbReference type="EMBL" id="JACVHL010000011">
    <property type="protein sequence ID" value="MCC3805862.1"/>
    <property type="molecule type" value="Genomic_DNA"/>
</dbReference>
<evidence type="ECO:0000313" key="6">
    <source>
        <dbReference type="EMBL" id="QHH12163.1"/>
    </source>
</evidence>
<evidence type="ECO:0000313" key="10">
    <source>
        <dbReference type="Proteomes" id="UP000464718"/>
    </source>
</evidence>
<evidence type="ECO:0000313" key="9">
    <source>
        <dbReference type="Proteomes" id="UP000214596"/>
    </source>
</evidence>
<reference evidence="7" key="7">
    <citation type="submission" date="2022-05" db="EMBL/GenBank/DDBJ databases">
        <title>Megaplasmid of Vibrio parahaemolyticus.</title>
        <authorList>
            <person name="Strauch E."/>
            <person name="Borowiak M."/>
        </authorList>
    </citation>
    <scope>NUCLEOTIDE SEQUENCE</scope>
    <source>
        <strain evidence="7">16-VB00198</strain>
    </source>
</reference>
<dbReference type="EMBL" id="DACQKT010000002">
    <property type="protein sequence ID" value="HAS6676127.1"/>
    <property type="molecule type" value="Genomic_DNA"/>
</dbReference>
<dbReference type="EMBL" id="CP114195">
    <property type="protein sequence ID" value="WAT93437.1"/>
    <property type="molecule type" value="Genomic_DNA"/>
</dbReference>
<dbReference type="AlphaFoldDB" id="A0A0F2H7W7"/>
<reference evidence="8" key="8">
    <citation type="submission" date="2022-12" db="EMBL/GenBank/DDBJ databases">
        <title>Vibrio parahaemolyticus become highly virulent by producing novel Tc toxins.</title>
        <authorList>
            <person name="Yang F."/>
            <person name="You Y."/>
            <person name="Lai Q."/>
            <person name="Xu L."/>
            <person name="Li F."/>
        </authorList>
    </citation>
    <scope>NUCLEOTIDE SEQUENCE</scope>
    <source>
        <strain evidence="8">Vp-HL-202005</strain>
    </source>
</reference>
<evidence type="ECO:0000313" key="7">
    <source>
        <dbReference type="EMBL" id="UYV28969.1"/>
    </source>
</evidence>
<dbReference type="Proteomes" id="UP001253193">
    <property type="component" value="Unassembled WGS sequence"/>
</dbReference>
<organism evidence="4 11">
    <name type="scientific">Vibrio parahaemolyticus</name>
    <dbReference type="NCBI Taxonomy" id="670"/>
    <lineage>
        <taxon>Bacteria</taxon>
        <taxon>Pseudomonadati</taxon>
        <taxon>Pseudomonadota</taxon>
        <taxon>Gammaproteobacteria</taxon>
        <taxon>Vibrionales</taxon>
        <taxon>Vibrionaceae</taxon>
        <taxon>Vibrio</taxon>
    </lineage>
</organism>
<accession>A0A0F2H7W7</accession>
<dbReference type="Proteomes" id="UP001156560">
    <property type="component" value="Chromosome 2"/>
</dbReference>
<reference evidence="1" key="2">
    <citation type="journal article" date="2018" name="Genome Biol.">
        <title>SKESA: strategic k-mer extension for scrupulous assemblies.</title>
        <authorList>
            <person name="Souvorov A."/>
            <person name="Agarwala R."/>
            <person name="Lipman D.J."/>
        </authorList>
    </citation>
    <scope>NUCLEOTIDE SEQUENCE</scope>
    <source>
        <strain evidence="1">1930</strain>
    </source>
</reference>
<dbReference type="OMA" id="MMPVEVI"/>
<evidence type="ECO:0000313" key="2">
    <source>
        <dbReference type="EMBL" id="MCC3805862.1"/>
    </source>
</evidence>
<evidence type="ECO:0000313" key="5">
    <source>
        <dbReference type="EMBL" id="OXE33972.1"/>
    </source>
</evidence>
<dbReference type="GeneID" id="1191906"/>
<evidence type="ECO:0000313" key="8">
    <source>
        <dbReference type="EMBL" id="WAT93437.1"/>
    </source>
</evidence>
<reference evidence="3" key="9">
    <citation type="submission" date="2023-06" db="EMBL/GenBank/DDBJ databases">
        <title>Genomic Diversity of Vibrio spp. and Metagenomic Analysis of Pathogens in Florida Gulf Coastal Waters Following Hurricane Ian.</title>
        <authorList>
            <person name="Brumfield K.D."/>
        </authorList>
    </citation>
    <scope>NUCLEOTIDE SEQUENCE</scope>
    <source>
        <strain evidence="3">WBS2B-138</strain>
    </source>
</reference>
<evidence type="ECO:0000313" key="1">
    <source>
        <dbReference type="EMBL" id="HAS6676127.1"/>
    </source>
</evidence>
<dbReference type="EMBL" id="NIXT01000158">
    <property type="protein sequence ID" value="OXE33972.1"/>
    <property type="molecule type" value="Genomic_DNA"/>
</dbReference>
<dbReference type="EMBL" id="CP034299">
    <property type="protein sequence ID" value="QHH12163.1"/>
    <property type="molecule type" value="Genomic_DNA"/>
</dbReference>
<dbReference type="EMBL" id="JAUHGG010000001">
    <property type="protein sequence ID" value="MDS1819562.1"/>
    <property type="molecule type" value="Genomic_DNA"/>
</dbReference>
<protein>
    <submittedName>
        <fullName evidence="4">Uncharacterized protein</fullName>
    </submittedName>
</protein>
<evidence type="ECO:0000313" key="11">
    <source>
        <dbReference type="Proteomes" id="UP000555836"/>
    </source>
</evidence>
<name>A0A0F2H7W7_VIBPH</name>
<dbReference type="Proteomes" id="UP000464718">
    <property type="component" value="Chromosome ii"/>
</dbReference>
<gene>
    <name evidence="5" type="ORF">CA163_04735</name>
    <name evidence="6" type="ORF">EHC69_23020</name>
    <name evidence="4" type="ORF">HKB21_18775</name>
    <name evidence="1" type="ORF">I7278_04790</name>
    <name evidence="2" type="ORF">IB292_12485</name>
    <name evidence="7" type="ORF">M5598_17290</name>
    <name evidence="8" type="ORF">O1Q84_20825</name>
    <name evidence="3" type="ORF">QX249_02755</name>
</gene>